<evidence type="ECO:0000256" key="6">
    <source>
        <dbReference type="ARBA" id="ARBA00009640"/>
    </source>
</evidence>
<dbReference type="Gene3D" id="3.20.20.20">
    <property type="entry name" value="Dihydropteroate synthase-like"/>
    <property type="match status" value="1"/>
</dbReference>
<evidence type="ECO:0000256" key="2">
    <source>
        <dbReference type="ARBA" id="ARBA00000198"/>
    </source>
</evidence>
<evidence type="ECO:0000256" key="4">
    <source>
        <dbReference type="ARBA" id="ARBA00004763"/>
    </source>
</evidence>
<evidence type="ECO:0000256" key="10">
    <source>
        <dbReference type="ARBA" id="ARBA00022741"/>
    </source>
</evidence>
<keyword evidence="10 16" id="KW-0547">Nucleotide-binding</keyword>
<dbReference type="GO" id="GO:0003848">
    <property type="term" value="F:2-amino-4-hydroxy-6-hydroxymethyldihydropteridine diphosphokinase activity"/>
    <property type="evidence" value="ECO:0007669"/>
    <property type="project" value="UniProtKB-UniRule"/>
</dbReference>
<evidence type="ECO:0000256" key="13">
    <source>
        <dbReference type="ARBA" id="ARBA00022842"/>
    </source>
</evidence>
<dbReference type="HOGENOM" id="CLU_008023_2_0_1"/>
<evidence type="ECO:0000256" key="15">
    <source>
        <dbReference type="ARBA" id="ARBA00023268"/>
    </source>
</evidence>
<dbReference type="Proteomes" id="UP000000689">
    <property type="component" value="Chromosome 6"/>
</dbReference>
<protein>
    <recommendedName>
        <fullName evidence="16">Folic acid synthesis protein fol1</fullName>
    </recommendedName>
</protein>
<dbReference type="OMA" id="ESEPMYF"/>
<dbReference type="GO" id="GO:0004156">
    <property type="term" value="F:dihydropteroate synthase activity"/>
    <property type="evidence" value="ECO:0007669"/>
    <property type="project" value="UniProtKB-UniRule"/>
</dbReference>
<dbReference type="AlphaFoldDB" id="G0WD66"/>
<dbReference type="STRING" id="1071378.G0WD66"/>
<dbReference type="Pfam" id="PF00809">
    <property type="entry name" value="Pterin_bind"/>
    <property type="match status" value="1"/>
</dbReference>
<dbReference type="CDD" id="cd00483">
    <property type="entry name" value="HPPK"/>
    <property type="match status" value="1"/>
</dbReference>
<evidence type="ECO:0000256" key="11">
    <source>
        <dbReference type="ARBA" id="ARBA00022777"/>
    </source>
</evidence>
<dbReference type="InterPro" id="IPR045031">
    <property type="entry name" value="DHP_synth-like"/>
</dbReference>
<organism evidence="18 19">
    <name type="scientific">Naumovozyma dairenensis (strain ATCC 10597 / BCRC 20456 / CBS 421 / NBRC 0211 / NRRL Y-12639)</name>
    <name type="common">Saccharomyces dairenensis</name>
    <dbReference type="NCBI Taxonomy" id="1071378"/>
    <lineage>
        <taxon>Eukaryota</taxon>
        <taxon>Fungi</taxon>
        <taxon>Dikarya</taxon>
        <taxon>Ascomycota</taxon>
        <taxon>Saccharomycotina</taxon>
        <taxon>Saccharomycetes</taxon>
        <taxon>Saccharomycetales</taxon>
        <taxon>Saccharomycetaceae</taxon>
        <taxon>Naumovozyma</taxon>
    </lineage>
</organism>
<keyword evidence="12 16" id="KW-0067">ATP-binding</keyword>
<proteinExistence type="inferred from homology"/>
<dbReference type="GO" id="GO:0004150">
    <property type="term" value="F:dihydroneopterin aldolase activity"/>
    <property type="evidence" value="ECO:0007669"/>
    <property type="project" value="UniProtKB-UniRule"/>
</dbReference>
<evidence type="ECO:0000313" key="18">
    <source>
        <dbReference type="EMBL" id="CCD25727.1"/>
    </source>
</evidence>
<keyword evidence="15" id="KW-0511">Multifunctional enzyme</keyword>
<dbReference type="OrthoDB" id="615426at2759"/>
<dbReference type="PROSITE" id="PS50972">
    <property type="entry name" value="PTERIN_BINDING"/>
    <property type="match status" value="1"/>
</dbReference>
<feature type="domain" description="Pterin-binding" evidence="17">
    <location>
        <begin position="498"/>
        <end position="807"/>
    </location>
</feature>
<dbReference type="SMART" id="SM00905">
    <property type="entry name" value="FolB"/>
    <property type="match status" value="2"/>
</dbReference>
<keyword evidence="8 16" id="KW-0808">Transferase</keyword>
<dbReference type="Gene3D" id="3.30.70.560">
    <property type="entry name" value="7,8-Dihydro-6-hydroxymethylpterin-pyrophosphokinase HPPK"/>
    <property type="match status" value="1"/>
</dbReference>
<dbReference type="GO" id="GO:0046654">
    <property type="term" value="P:tetrahydrofolate biosynthetic process"/>
    <property type="evidence" value="ECO:0007669"/>
    <property type="project" value="UniProtKB-UniRule"/>
</dbReference>
<dbReference type="UniPathway" id="UPA00077">
    <property type="reaction ID" value="UER00155"/>
</dbReference>
<dbReference type="SUPFAM" id="SSF55620">
    <property type="entry name" value="Tetrahydrobiopterin biosynthesis enzymes-like"/>
    <property type="match status" value="2"/>
</dbReference>
<comment type="pathway">
    <text evidence="5">Cofactor biosynthesis; tetrahydrofolate biosynthesis; 2-amino-4-hydroxy-6-hydroxymethyl-7,8-dihydropteridine diphosphate from 7,8-dihydroneopterin triphosphate: step 4/4.</text>
</comment>
<dbReference type="FunFam" id="3.20.20.20:FF:000014">
    <property type="entry name" value="Folic acid synthesis protein fol1"/>
    <property type="match status" value="1"/>
</dbReference>
<dbReference type="eggNOG" id="KOG2544">
    <property type="taxonomic scope" value="Eukaryota"/>
</dbReference>
<dbReference type="GO" id="GO:0005740">
    <property type="term" value="C:mitochondrial envelope"/>
    <property type="evidence" value="ECO:0007669"/>
    <property type="project" value="EnsemblFungi"/>
</dbReference>
<dbReference type="InterPro" id="IPR006157">
    <property type="entry name" value="FolB_dom"/>
</dbReference>
<evidence type="ECO:0000256" key="12">
    <source>
        <dbReference type="ARBA" id="ARBA00022840"/>
    </source>
</evidence>
<dbReference type="GO" id="GO:0016301">
    <property type="term" value="F:kinase activity"/>
    <property type="evidence" value="ECO:0007669"/>
    <property type="project" value="UniProtKB-UniRule"/>
</dbReference>
<gene>
    <name evidence="18" type="primary">NDAI0F04090</name>
    <name evidence="18" type="ordered locus">NDAI_0F04090</name>
</gene>
<evidence type="ECO:0000256" key="9">
    <source>
        <dbReference type="ARBA" id="ARBA00022723"/>
    </source>
</evidence>
<comment type="catalytic activity">
    <reaction evidence="1">
        <text>(7,8-dihydropterin-6-yl)methyl diphosphate + 4-aminobenzoate = 7,8-dihydropteroate + diphosphate</text>
        <dbReference type="Rhea" id="RHEA:19949"/>
        <dbReference type="ChEBI" id="CHEBI:17836"/>
        <dbReference type="ChEBI" id="CHEBI:17839"/>
        <dbReference type="ChEBI" id="CHEBI:33019"/>
        <dbReference type="ChEBI" id="CHEBI:72950"/>
        <dbReference type="EC" id="2.5.1.15"/>
    </reaction>
</comment>
<dbReference type="Pfam" id="PF01288">
    <property type="entry name" value="HPPK"/>
    <property type="match status" value="1"/>
</dbReference>
<dbReference type="EMBL" id="HE580272">
    <property type="protein sequence ID" value="CCD25727.1"/>
    <property type="molecule type" value="Genomic_DNA"/>
</dbReference>
<evidence type="ECO:0000256" key="16">
    <source>
        <dbReference type="PIRNR" id="PIRNR000741"/>
    </source>
</evidence>
<dbReference type="SUPFAM" id="SSF51717">
    <property type="entry name" value="Dihydropteroate synthetase-like"/>
    <property type="match status" value="1"/>
</dbReference>
<comment type="cofactor">
    <cofactor evidence="3 16">
        <name>Mg(2+)</name>
        <dbReference type="ChEBI" id="CHEBI:18420"/>
    </cofactor>
</comment>
<evidence type="ECO:0000256" key="1">
    <source>
        <dbReference type="ARBA" id="ARBA00000012"/>
    </source>
</evidence>
<dbReference type="PANTHER" id="PTHR20941">
    <property type="entry name" value="FOLATE SYNTHESIS PROTEINS"/>
    <property type="match status" value="1"/>
</dbReference>
<comment type="similarity">
    <text evidence="7 16">In the C-terminal section; belongs to the DHPS family.</text>
</comment>
<evidence type="ECO:0000256" key="8">
    <source>
        <dbReference type="ARBA" id="ARBA00022679"/>
    </source>
</evidence>
<reference evidence="18 19" key="1">
    <citation type="journal article" date="2011" name="Proc. Natl. Acad. Sci. U.S.A.">
        <title>Evolutionary erosion of yeast sex chromosomes by mating-type switching accidents.</title>
        <authorList>
            <person name="Gordon J.L."/>
            <person name="Armisen D."/>
            <person name="Proux-Wera E."/>
            <person name="Oheigeartaigh S.S."/>
            <person name="Byrne K.P."/>
            <person name="Wolfe K.H."/>
        </authorList>
    </citation>
    <scope>NUCLEOTIDE SEQUENCE [LARGE SCALE GENOMIC DNA]</scope>
    <source>
        <strain evidence="19">ATCC 10597 / BCRC 20456 / CBS 421 / NBRC 0211 / NRRL Y-12639</strain>
    </source>
</reference>
<comment type="function">
    <text evidence="16">Catalyzes three sequential steps of tetrahydrofolate biosynthesis.</text>
</comment>
<keyword evidence="13 16" id="KW-0460">Magnesium</keyword>
<dbReference type="InterPro" id="IPR035907">
    <property type="entry name" value="Hppk_sf"/>
</dbReference>
<evidence type="ECO:0000256" key="7">
    <source>
        <dbReference type="ARBA" id="ARBA00009951"/>
    </source>
</evidence>
<dbReference type="NCBIfam" id="TIGR01498">
    <property type="entry name" value="folK"/>
    <property type="match status" value="1"/>
</dbReference>
<evidence type="ECO:0000256" key="14">
    <source>
        <dbReference type="ARBA" id="ARBA00022909"/>
    </source>
</evidence>
<dbReference type="Gene3D" id="3.30.1130.10">
    <property type="match status" value="2"/>
</dbReference>
<dbReference type="PANTHER" id="PTHR20941:SF1">
    <property type="entry name" value="FOLIC ACID SYNTHESIS PROTEIN FOL1"/>
    <property type="match status" value="1"/>
</dbReference>
<evidence type="ECO:0000313" key="19">
    <source>
        <dbReference type="Proteomes" id="UP000000689"/>
    </source>
</evidence>
<dbReference type="SUPFAM" id="SSF55083">
    <property type="entry name" value="6-hydroxymethyl-7,8-dihydropterin pyrophosphokinase, HPPK"/>
    <property type="match status" value="1"/>
</dbReference>
<dbReference type="GO" id="GO:0046872">
    <property type="term" value="F:metal ion binding"/>
    <property type="evidence" value="ECO:0007669"/>
    <property type="project" value="UniProtKB-UniRule"/>
</dbReference>
<dbReference type="InterPro" id="IPR043133">
    <property type="entry name" value="GTP-CH-I_C/QueF"/>
</dbReference>
<dbReference type="RefSeq" id="XP_003670970.1">
    <property type="nucleotide sequence ID" value="XM_003670922.1"/>
</dbReference>
<dbReference type="GeneID" id="11497065"/>
<dbReference type="PIRSF" id="PIRSF000741">
    <property type="entry name" value="Folic_acid_synth"/>
    <property type="match status" value="1"/>
</dbReference>
<evidence type="ECO:0000256" key="5">
    <source>
        <dbReference type="ARBA" id="ARBA00005051"/>
    </source>
</evidence>
<dbReference type="PROSITE" id="PS00794">
    <property type="entry name" value="HPPK"/>
    <property type="match status" value="1"/>
</dbReference>
<evidence type="ECO:0000259" key="17">
    <source>
        <dbReference type="PROSITE" id="PS50972"/>
    </source>
</evidence>
<dbReference type="KEGG" id="ndi:NDAI_0F04090"/>
<dbReference type="GO" id="GO:0046656">
    <property type="term" value="P:folic acid biosynthetic process"/>
    <property type="evidence" value="ECO:0007669"/>
    <property type="project" value="UniProtKB-UniRule"/>
</dbReference>
<dbReference type="InterPro" id="IPR016261">
    <property type="entry name" value="Folic_acid_synth"/>
</dbReference>
<dbReference type="InterPro" id="IPR000489">
    <property type="entry name" value="Pterin-binding_dom"/>
</dbReference>
<accession>G0WD66</accession>
<keyword evidence="19" id="KW-1185">Reference proteome</keyword>
<dbReference type="InterPro" id="IPR000550">
    <property type="entry name" value="Hppk"/>
</dbReference>
<sequence length="816" mass="92574">MRKFSTMADLINIKNLNISTTIGSDAWGRHQPQTCLISLKLGTDFQKSSTTDDLNYSLNYATICRDVRNLIKKKLDWVNLCTLTNSITSTLCNTYPGIKDLKITVQALNTHLRTNDISYEKDIKISSPKDMIPKQYDLLHIRNLELFTLIGVFTFERLQKQKISLNIILPWLTTNREDVPYASIINNVVKYVENSNFKTVEALVESVSKLISQEQYYQNILDLNLPILVEVIKHSAIMDTDGVGVSCTRTLKELNAKQYITLNAIDQIKSTDSSFDLPVENDSMKTLIPNTWNTAYLAFGSNIGDKLQYIESAITILSNDPKIKITQTSSLFESEPMYFKDQDPFMNGCIQIKTKYLPQELLSICKEIEYDELKRVKHFDNGPRCIDLDIILYLNSSNEHITINEPNLVIPHPRMLERSFVLEPLCELISPDHIHPITAEPIWNHLDQLYANENDEDSLWKVIPLPNMNSQPRFLKFKSINKINKMTNQPYRETVSPTYLMGILNVTPDSFSDGGEHFSTTTIKEINFVKEMCVQVFQLHESIIIDIGGCSTRPGSIQATLEEELKRTIPVIKAIRSCNELPQEKIILSIDTYRAEVARQSIEAGVDIVNDISGGLFDDGMFKVIAANPRVSYVLSHIRGDISNMNKMNKYTNTTTDNEGGMNLIEYINGKECDIPEAQFMKVIGRELSQRYKLAIANGIRRWQIILDPGIGFAKDSNQNLQIIRDIPILKNYSCSEDGDKETVFANFKNIPILLGPSRKKFIGKITKDEDPVARDFATGSIVASCVGFGTNIVRVHDIKDCSKTIKLADTLYRKI</sequence>
<dbReference type="InterPro" id="IPR006390">
    <property type="entry name" value="DHP_synth_dom"/>
</dbReference>
<dbReference type="GO" id="GO:0005524">
    <property type="term" value="F:ATP binding"/>
    <property type="evidence" value="ECO:0007669"/>
    <property type="project" value="UniProtKB-UniRule"/>
</dbReference>
<keyword evidence="16" id="KW-0456">Lyase</keyword>
<keyword evidence="9 16" id="KW-0479">Metal-binding</keyword>
<dbReference type="CDD" id="cd00739">
    <property type="entry name" value="DHPS"/>
    <property type="match status" value="1"/>
</dbReference>
<comment type="similarity">
    <text evidence="6 16">In the N-terminal section; belongs to the DHNA family.</text>
</comment>
<evidence type="ECO:0000256" key="3">
    <source>
        <dbReference type="ARBA" id="ARBA00001946"/>
    </source>
</evidence>
<name>G0WD66_NAUDC</name>
<keyword evidence="14 16" id="KW-0289">Folate biosynthesis</keyword>
<dbReference type="NCBIfam" id="TIGR00526">
    <property type="entry name" value="folB_dom"/>
    <property type="match status" value="2"/>
</dbReference>
<dbReference type="PROSITE" id="PS00792">
    <property type="entry name" value="DHPS_1"/>
    <property type="match status" value="1"/>
</dbReference>
<dbReference type="InterPro" id="IPR011005">
    <property type="entry name" value="Dihydropteroate_synth-like_sf"/>
</dbReference>
<comment type="similarity">
    <text evidence="16">In the central section; belongs to the HPPK family.</text>
</comment>
<comment type="catalytic activity">
    <reaction evidence="2">
        <text>6-hydroxymethyl-7,8-dihydropterin + ATP = (7,8-dihydropterin-6-yl)methyl diphosphate + AMP + H(+)</text>
        <dbReference type="Rhea" id="RHEA:11412"/>
        <dbReference type="ChEBI" id="CHEBI:15378"/>
        <dbReference type="ChEBI" id="CHEBI:30616"/>
        <dbReference type="ChEBI" id="CHEBI:44841"/>
        <dbReference type="ChEBI" id="CHEBI:72950"/>
        <dbReference type="ChEBI" id="CHEBI:456215"/>
        <dbReference type="EC" id="2.7.6.3"/>
    </reaction>
</comment>
<dbReference type="Pfam" id="PF02152">
    <property type="entry name" value="FolB"/>
    <property type="match status" value="2"/>
</dbReference>
<comment type="pathway">
    <text evidence="4">Cofactor biosynthesis; tetrahydrofolate biosynthesis; 7,8-dihydrofolate from 2-amino-4-hydroxy-6-hydroxymethyl-7,8-dihydropteridine diphosphate and 4-aminobenzoate: step 1/2.</text>
</comment>
<keyword evidence="11 16" id="KW-0418">Kinase</keyword>